<feature type="compositionally biased region" description="Basic and acidic residues" evidence="1">
    <location>
        <begin position="369"/>
        <end position="378"/>
    </location>
</feature>
<sequence length="572" mass="62835">MSCTTAAAALRRSAVDLQQASTHGRGEGQPPTIKGASRVTFNPSTTSRGTVVGADLDDGIRESGIPDKVRMPRRYVKAAQAAHRRVQTRAVDSEAVRHFIEQTDLDYPRDGQVDAHDIAIFARKMSVRPPPEGWEQRCELMVQECLQRTGYGNKGMPNTAPPVISAADIVAACRTRTDPCSKEVTARPFRDDWISLVKAANDGRVFLPPSCADVCHAPPLLTDRERRVVESKIPKTATILRGRRTTRDMRGNGGASIKNDAFASLFAGVTDATKPPLKPRPPISGMRTRADGLLNDSIAETDPNYKAAKLISDMTSAKQVAAPSEGAAPASFAGPAPAPLASPSITFAARRSYEGLKQQIIKGASEYHASPKKEKQSVDARPASLGPGEPYVENGTWTQPRWNSSRIYHDRMAFPPMFHEKEPEHVAVRVKPGLDDSTVVTQPSFVVPPRAGKTKFEHNLYMSSLEARRTFLGKAVQAFYELDEVPAYKHTYRASDPVGWDRRSRLVQAQREKELKVPFSTLMTRKPKQRTASVMGEPDINYESVMNSGSLQYARLAVHPMLDPDDPACRAF</sequence>
<feature type="region of interest" description="Disordered" evidence="1">
    <location>
        <begin position="17"/>
        <end position="49"/>
    </location>
</feature>
<feature type="compositionally biased region" description="Polar residues" evidence="1">
    <location>
        <begin position="39"/>
        <end position="49"/>
    </location>
</feature>
<evidence type="ECO:0000313" key="2">
    <source>
        <dbReference type="EMBL" id="CAH0365821.1"/>
    </source>
</evidence>
<dbReference type="EMBL" id="CAKKNE010000001">
    <property type="protein sequence ID" value="CAH0365821.1"/>
    <property type="molecule type" value="Genomic_DNA"/>
</dbReference>
<feature type="region of interest" description="Disordered" evidence="1">
    <location>
        <begin position="365"/>
        <end position="392"/>
    </location>
</feature>
<accession>A0A8J2SE44</accession>
<keyword evidence="3" id="KW-1185">Reference proteome</keyword>
<name>A0A8J2SE44_9STRA</name>
<evidence type="ECO:0000313" key="3">
    <source>
        <dbReference type="Proteomes" id="UP000789595"/>
    </source>
</evidence>
<reference evidence="2" key="1">
    <citation type="submission" date="2021-11" db="EMBL/GenBank/DDBJ databases">
        <authorList>
            <consortium name="Genoscope - CEA"/>
            <person name="William W."/>
        </authorList>
    </citation>
    <scope>NUCLEOTIDE SEQUENCE</scope>
</reference>
<dbReference type="Proteomes" id="UP000789595">
    <property type="component" value="Unassembled WGS sequence"/>
</dbReference>
<comment type="caution">
    <text evidence="2">The sequence shown here is derived from an EMBL/GenBank/DDBJ whole genome shotgun (WGS) entry which is preliminary data.</text>
</comment>
<dbReference type="AlphaFoldDB" id="A0A8J2SE44"/>
<proteinExistence type="predicted"/>
<evidence type="ECO:0000256" key="1">
    <source>
        <dbReference type="SAM" id="MobiDB-lite"/>
    </source>
</evidence>
<organism evidence="2 3">
    <name type="scientific">Pelagomonas calceolata</name>
    <dbReference type="NCBI Taxonomy" id="35677"/>
    <lineage>
        <taxon>Eukaryota</taxon>
        <taxon>Sar</taxon>
        <taxon>Stramenopiles</taxon>
        <taxon>Ochrophyta</taxon>
        <taxon>Pelagophyceae</taxon>
        <taxon>Pelagomonadales</taxon>
        <taxon>Pelagomonadaceae</taxon>
        <taxon>Pelagomonas</taxon>
    </lineage>
</organism>
<gene>
    <name evidence="2" type="ORF">PECAL_1P22780</name>
</gene>
<protein>
    <submittedName>
        <fullName evidence="2">Uncharacterized protein</fullName>
    </submittedName>
</protein>